<dbReference type="HAMAP" id="MF_02096">
    <property type="entry name" value="Nre"/>
    <property type="match status" value="1"/>
</dbReference>
<dbReference type="AlphaFoldDB" id="H2C1N6"/>
<name>H2C1N6_9CREN</name>
<keyword evidence="1" id="KW-0227">DNA damage</keyword>
<evidence type="ECO:0000259" key="3">
    <source>
        <dbReference type="Pfam" id="PF04895"/>
    </source>
</evidence>
<dbReference type="PANTHER" id="PTHR38136:SF2">
    <property type="entry name" value="DNA REPAIR PROTEIN"/>
    <property type="match status" value="1"/>
</dbReference>
<feature type="domain" description="Archaeal Nre C-terminal" evidence="3">
    <location>
        <begin position="296"/>
        <end position="396"/>
    </location>
</feature>
<dbReference type="Proteomes" id="UP000003980">
    <property type="component" value="Unassembled WGS sequence"/>
</dbReference>
<dbReference type="STRING" id="671065.MetMK1DRAFT_00006590"/>
<dbReference type="GO" id="GO:0006281">
    <property type="term" value="P:DNA repair"/>
    <property type="evidence" value="ECO:0007669"/>
    <property type="project" value="UniProtKB-UniRule"/>
</dbReference>
<dbReference type="Pfam" id="PF04894">
    <property type="entry name" value="Nre_N"/>
    <property type="match status" value="1"/>
</dbReference>
<dbReference type="EMBL" id="JH597761">
    <property type="protein sequence ID" value="EHP70157.1"/>
    <property type="molecule type" value="Genomic_DNA"/>
</dbReference>
<comment type="function">
    <text evidence="1">Involved in DNA damage repair.</text>
</comment>
<dbReference type="Pfam" id="PF04895">
    <property type="entry name" value="Nre_C"/>
    <property type="match status" value="1"/>
</dbReference>
<evidence type="ECO:0000256" key="1">
    <source>
        <dbReference type="HAMAP-Rule" id="MF_02096"/>
    </source>
</evidence>
<dbReference type="OrthoDB" id="6609at2157"/>
<evidence type="ECO:0000313" key="5">
    <source>
        <dbReference type="Proteomes" id="UP000003980"/>
    </source>
</evidence>
<protein>
    <recommendedName>
        <fullName evidence="1">DNA repair protein</fullName>
    </recommendedName>
</protein>
<accession>H2C1N6</accession>
<sequence length="400" mass="45727">MKVDPGTCLRCRATKYLCGLTYCPVTVKMSILNMRAGIYEELSGSSPPSVFVGRFNYPKVAVYPSAPPLGGDTSRYEDPKLWISMSLDEFLAMRLSVFRGGQSFRVEQASDPSRDLWDVQTLALSPRPVEVEMKFKEPPKTMNVIDDTLPPLGPSAPLDKLRLGTIPPPEKVVEKVFSSQDMKAIEGMRLLYTSGVGVERISRILSVGGMGVDRKLVPTRWSITAVDKTLSDQLVKELKEFDILDNVEVYVREHLRNLFVAMLIPGNWSFEWGEAWFPRTAWNYWGGEVAVEIDHEGYSGRKTYPEIGGCYYASRLAVAEHLVKRRRQATVVLWRETYPGFFFPVGVWFVRENVRKLLEGRPETFDTVWEAVEYLSSRLKVSRDWTRKSWILNLMRSRLF</sequence>
<keyword evidence="5" id="KW-1185">Reference proteome</keyword>
<organism evidence="4 5">
    <name type="scientific">Metallosphaera yellowstonensis MK1</name>
    <dbReference type="NCBI Taxonomy" id="671065"/>
    <lineage>
        <taxon>Archaea</taxon>
        <taxon>Thermoproteota</taxon>
        <taxon>Thermoprotei</taxon>
        <taxon>Sulfolobales</taxon>
        <taxon>Sulfolobaceae</taxon>
        <taxon>Metallosphaera</taxon>
    </lineage>
</organism>
<dbReference type="RefSeq" id="WP_009070629.1">
    <property type="nucleotide sequence ID" value="NZ_JH597761.1"/>
</dbReference>
<keyword evidence="1" id="KW-0234">DNA repair</keyword>
<dbReference type="eggNOG" id="arCOG04269">
    <property type="taxonomic scope" value="Archaea"/>
</dbReference>
<dbReference type="HOGENOM" id="CLU_039703_0_0_2"/>
<dbReference type="InterPro" id="IPR006979">
    <property type="entry name" value="Nre_C"/>
</dbReference>
<reference evidence="4 5" key="1">
    <citation type="submission" date="2012-01" db="EMBL/GenBank/DDBJ databases">
        <title>Improved High-Quality Draft sequence of Metallosphaera yellowstonensis MK1.</title>
        <authorList>
            <consortium name="US DOE Joint Genome Institute"/>
            <person name="Lucas S."/>
            <person name="Han J."/>
            <person name="Cheng J.-F."/>
            <person name="Goodwin L."/>
            <person name="Pitluck S."/>
            <person name="Peters L."/>
            <person name="Teshima H."/>
            <person name="Detter J.C."/>
            <person name="Han C."/>
            <person name="Tapia R."/>
            <person name="Land M."/>
            <person name="Hauser L."/>
            <person name="Kyrpides N."/>
            <person name="Kozubal M."/>
            <person name="Macur R.E."/>
            <person name="Jay Z."/>
            <person name="Inskeep W."/>
            <person name="Woyke T."/>
        </authorList>
    </citation>
    <scope>NUCLEOTIDE SEQUENCE [LARGE SCALE GENOMIC DNA]</scope>
    <source>
        <strain evidence="4 5">MK1</strain>
    </source>
</reference>
<gene>
    <name evidence="4" type="ORF">MetMK1DRAFT_00006590</name>
</gene>
<dbReference type="InterPro" id="IPR033167">
    <property type="entry name" value="Nre"/>
</dbReference>
<evidence type="ECO:0000259" key="2">
    <source>
        <dbReference type="Pfam" id="PF04894"/>
    </source>
</evidence>
<evidence type="ECO:0000313" key="4">
    <source>
        <dbReference type="EMBL" id="EHP70157.1"/>
    </source>
</evidence>
<comment type="similarity">
    <text evidence="1">Belongs to the Nre family.</text>
</comment>
<dbReference type="InterPro" id="IPR006978">
    <property type="entry name" value="Nre_N"/>
</dbReference>
<dbReference type="PANTHER" id="PTHR38136">
    <property type="entry name" value="DNA REPAIR PROTEIN"/>
    <property type="match status" value="1"/>
</dbReference>
<proteinExistence type="inferred from homology"/>
<feature type="domain" description="Archaeal Nre N-terminal" evidence="2">
    <location>
        <begin position="17"/>
        <end position="283"/>
    </location>
</feature>
<comment type="caution">
    <text evidence="1">Lacks conserved residue(s) required for the propagation of feature annotation.</text>
</comment>